<name>A0AAW0BEB0_9AGAR</name>
<protein>
    <submittedName>
        <fullName evidence="2">Uncharacterized protein</fullName>
    </submittedName>
</protein>
<evidence type="ECO:0000313" key="3">
    <source>
        <dbReference type="Proteomes" id="UP001383192"/>
    </source>
</evidence>
<feature type="compositionally biased region" description="Basic and acidic residues" evidence="1">
    <location>
        <begin position="1"/>
        <end position="12"/>
    </location>
</feature>
<dbReference type="EMBL" id="JAYKXP010000123">
    <property type="protein sequence ID" value="KAK7024472.1"/>
    <property type="molecule type" value="Genomic_DNA"/>
</dbReference>
<feature type="region of interest" description="Disordered" evidence="1">
    <location>
        <begin position="139"/>
        <end position="175"/>
    </location>
</feature>
<feature type="compositionally biased region" description="Low complexity" evidence="1">
    <location>
        <begin position="144"/>
        <end position="163"/>
    </location>
</feature>
<proteinExistence type="predicted"/>
<dbReference type="AlphaFoldDB" id="A0AAW0BEB0"/>
<gene>
    <name evidence="2" type="ORF">VNI00_016269</name>
</gene>
<dbReference type="Proteomes" id="UP001383192">
    <property type="component" value="Unassembled WGS sequence"/>
</dbReference>
<reference evidence="2 3" key="1">
    <citation type="submission" date="2024-01" db="EMBL/GenBank/DDBJ databases">
        <title>A draft genome for a cacao thread blight-causing isolate of Paramarasmius palmivorus.</title>
        <authorList>
            <person name="Baruah I.K."/>
            <person name="Bukari Y."/>
            <person name="Amoako-Attah I."/>
            <person name="Meinhardt L.W."/>
            <person name="Bailey B.A."/>
            <person name="Cohen S.P."/>
        </authorList>
    </citation>
    <scope>NUCLEOTIDE SEQUENCE [LARGE SCALE GENOMIC DNA]</scope>
    <source>
        <strain evidence="2 3">GH-12</strain>
    </source>
</reference>
<sequence>MPKDKAPRKAANDDEETDFQKLNRVQTRARNLLTYNSEKRELEVVPYPADERGDPLSPEEAAQFFLTTSPYQAVELKCMCNQPARCFQITRNSESVFAGHYVACCVHKKGSKDTCPFFRSIDSIYNKGPVTTSFYGRIPGCRDPTPSTSSSRTGGLPTPSSSPVKAERKVAKTQSRCIRPKREPSEEVEIVGIKKAGVCFVCHKPEIAGKRHVCDLTRM</sequence>
<evidence type="ECO:0000256" key="1">
    <source>
        <dbReference type="SAM" id="MobiDB-lite"/>
    </source>
</evidence>
<comment type="caution">
    <text evidence="2">The sequence shown here is derived from an EMBL/GenBank/DDBJ whole genome shotgun (WGS) entry which is preliminary data.</text>
</comment>
<accession>A0AAW0BEB0</accession>
<evidence type="ECO:0000313" key="2">
    <source>
        <dbReference type="EMBL" id="KAK7024472.1"/>
    </source>
</evidence>
<feature type="region of interest" description="Disordered" evidence="1">
    <location>
        <begin position="1"/>
        <end position="23"/>
    </location>
</feature>
<organism evidence="2 3">
    <name type="scientific">Paramarasmius palmivorus</name>
    <dbReference type="NCBI Taxonomy" id="297713"/>
    <lineage>
        <taxon>Eukaryota</taxon>
        <taxon>Fungi</taxon>
        <taxon>Dikarya</taxon>
        <taxon>Basidiomycota</taxon>
        <taxon>Agaricomycotina</taxon>
        <taxon>Agaricomycetes</taxon>
        <taxon>Agaricomycetidae</taxon>
        <taxon>Agaricales</taxon>
        <taxon>Marasmiineae</taxon>
        <taxon>Marasmiaceae</taxon>
        <taxon>Paramarasmius</taxon>
    </lineage>
</organism>
<keyword evidence="3" id="KW-1185">Reference proteome</keyword>